<reference evidence="2 3" key="1">
    <citation type="submission" date="2019-03" db="EMBL/GenBank/DDBJ databases">
        <title>Genomic Encyclopedia of Archaeal and Bacterial Type Strains, Phase II (KMG-II): from individual species to whole genera.</title>
        <authorList>
            <person name="Goeker M."/>
        </authorList>
    </citation>
    <scope>NUCLEOTIDE SEQUENCE [LARGE SCALE GENOMIC DNA]</scope>
    <source>
        <strain evidence="2 3">DSM 18435</strain>
    </source>
</reference>
<dbReference type="AlphaFoldDB" id="A0A4R6TN37"/>
<dbReference type="PANTHER" id="PTHR42852:SF17">
    <property type="entry name" value="THIOREDOXIN-LIKE PROTEIN HI_1115"/>
    <property type="match status" value="1"/>
</dbReference>
<dbReference type="InterPro" id="IPR013766">
    <property type="entry name" value="Thioredoxin_domain"/>
</dbReference>
<sequence length="197" mass="22033">MSNKAKDWIFYGLLALVALGLYASGKHTEVIGFAQRGLLATGVLNPSVETRKNEGKEELAAYTKADGNLLLRDTSGKLLALEELQGKTVFLNLWATWCPPCIAEMPSIAGLYEEMGDEVVFILLSQDRNFRTAIDFMDRKGYEMPIYELAAPLPEQYQTGSIPSTFVIDKHGNLVMQHRGMADYNTEDFKNFLKSLE</sequence>
<keyword evidence="3" id="KW-1185">Reference proteome</keyword>
<accession>A0A4R6TN37</accession>
<dbReference type="GO" id="GO:0016853">
    <property type="term" value="F:isomerase activity"/>
    <property type="evidence" value="ECO:0007669"/>
    <property type="project" value="UniProtKB-KW"/>
</dbReference>
<dbReference type="PROSITE" id="PS51352">
    <property type="entry name" value="THIOREDOXIN_2"/>
    <property type="match status" value="1"/>
</dbReference>
<dbReference type="GO" id="GO:0016491">
    <property type="term" value="F:oxidoreductase activity"/>
    <property type="evidence" value="ECO:0007669"/>
    <property type="project" value="InterPro"/>
</dbReference>
<gene>
    <name evidence="2" type="ORF">CLV82_0488</name>
</gene>
<dbReference type="OrthoDB" id="9815205at2"/>
<proteinExistence type="predicted"/>
<feature type="domain" description="Thioredoxin" evidence="1">
    <location>
        <begin position="59"/>
        <end position="197"/>
    </location>
</feature>
<dbReference type="InterPro" id="IPR036249">
    <property type="entry name" value="Thioredoxin-like_sf"/>
</dbReference>
<comment type="caution">
    <text evidence="2">The sequence shown here is derived from an EMBL/GenBank/DDBJ whole genome shotgun (WGS) entry which is preliminary data.</text>
</comment>
<dbReference type="EMBL" id="SNYI01000001">
    <property type="protein sequence ID" value="TDQ32655.1"/>
    <property type="molecule type" value="Genomic_DNA"/>
</dbReference>
<dbReference type="Proteomes" id="UP000295468">
    <property type="component" value="Unassembled WGS sequence"/>
</dbReference>
<evidence type="ECO:0000313" key="3">
    <source>
        <dbReference type="Proteomes" id="UP000295468"/>
    </source>
</evidence>
<dbReference type="PANTHER" id="PTHR42852">
    <property type="entry name" value="THIOL:DISULFIDE INTERCHANGE PROTEIN DSBE"/>
    <property type="match status" value="1"/>
</dbReference>
<dbReference type="RefSeq" id="WP_133642699.1">
    <property type="nucleotide sequence ID" value="NZ_SNYI01000001.1"/>
</dbReference>
<organism evidence="2 3">
    <name type="scientific">Zeaxanthinibacter enoshimensis</name>
    <dbReference type="NCBI Taxonomy" id="392009"/>
    <lineage>
        <taxon>Bacteria</taxon>
        <taxon>Pseudomonadati</taxon>
        <taxon>Bacteroidota</taxon>
        <taxon>Flavobacteriia</taxon>
        <taxon>Flavobacteriales</taxon>
        <taxon>Flavobacteriaceae</taxon>
        <taxon>Zeaxanthinibacter</taxon>
    </lineage>
</organism>
<dbReference type="Gene3D" id="3.40.30.10">
    <property type="entry name" value="Glutaredoxin"/>
    <property type="match status" value="1"/>
</dbReference>
<name>A0A4R6TN37_9FLAO</name>
<dbReference type="InterPro" id="IPR050553">
    <property type="entry name" value="Thioredoxin_ResA/DsbE_sf"/>
</dbReference>
<dbReference type="SUPFAM" id="SSF52833">
    <property type="entry name" value="Thioredoxin-like"/>
    <property type="match status" value="1"/>
</dbReference>
<evidence type="ECO:0000313" key="2">
    <source>
        <dbReference type="EMBL" id="TDQ32655.1"/>
    </source>
</evidence>
<dbReference type="CDD" id="cd02966">
    <property type="entry name" value="TlpA_like_family"/>
    <property type="match status" value="1"/>
</dbReference>
<keyword evidence="2" id="KW-0413">Isomerase</keyword>
<dbReference type="InterPro" id="IPR013740">
    <property type="entry name" value="Redoxin"/>
</dbReference>
<evidence type="ECO:0000259" key="1">
    <source>
        <dbReference type="PROSITE" id="PS51352"/>
    </source>
</evidence>
<dbReference type="Pfam" id="PF08534">
    <property type="entry name" value="Redoxin"/>
    <property type="match status" value="1"/>
</dbReference>
<protein>
    <submittedName>
        <fullName evidence="2">Thiol-disulfide isomerase/thioredoxin</fullName>
    </submittedName>
</protein>